<dbReference type="AlphaFoldDB" id="A0A317PGY7"/>
<evidence type="ECO:0000313" key="12">
    <source>
        <dbReference type="Proteomes" id="UP000246352"/>
    </source>
</evidence>
<keyword evidence="8" id="KW-0067">ATP-binding</keyword>
<dbReference type="EC" id="2.7.13.3" evidence="2"/>
<feature type="domain" description="GAF" evidence="9">
    <location>
        <begin position="25"/>
        <end position="169"/>
    </location>
</feature>
<dbReference type="Pfam" id="PF01590">
    <property type="entry name" value="GAF"/>
    <property type="match status" value="1"/>
</dbReference>
<dbReference type="Gene3D" id="3.30.450.20">
    <property type="entry name" value="PAS domain"/>
    <property type="match status" value="1"/>
</dbReference>
<dbReference type="PANTHER" id="PTHR43102">
    <property type="entry name" value="SLR1143 PROTEIN"/>
    <property type="match status" value="1"/>
</dbReference>
<dbReference type="SMART" id="SM00911">
    <property type="entry name" value="HWE_HK"/>
    <property type="match status" value="1"/>
</dbReference>
<dbReference type="InterPro" id="IPR035965">
    <property type="entry name" value="PAS-like_dom_sf"/>
</dbReference>
<evidence type="ECO:0000256" key="1">
    <source>
        <dbReference type="ARBA" id="ARBA00000085"/>
    </source>
</evidence>
<dbReference type="GO" id="GO:0004673">
    <property type="term" value="F:protein histidine kinase activity"/>
    <property type="evidence" value="ECO:0007669"/>
    <property type="project" value="UniProtKB-EC"/>
</dbReference>
<evidence type="ECO:0000256" key="3">
    <source>
        <dbReference type="ARBA" id="ARBA00021740"/>
    </source>
</evidence>
<evidence type="ECO:0000256" key="8">
    <source>
        <dbReference type="ARBA" id="ARBA00022840"/>
    </source>
</evidence>
<evidence type="ECO:0000259" key="9">
    <source>
        <dbReference type="SMART" id="SM00065"/>
    </source>
</evidence>
<evidence type="ECO:0000256" key="7">
    <source>
        <dbReference type="ARBA" id="ARBA00022777"/>
    </source>
</evidence>
<evidence type="ECO:0000256" key="5">
    <source>
        <dbReference type="ARBA" id="ARBA00022679"/>
    </source>
</evidence>
<evidence type="ECO:0000256" key="4">
    <source>
        <dbReference type="ARBA" id="ARBA00022553"/>
    </source>
</evidence>
<comment type="catalytic activity">
    <reaction evidence="1">
        <text>ATP + protein L-histidine = ADP + protein N-phospho-L-histidine.</text>
        <dbReference type="EC" id="2.7.13.3"/>
    </reaction>
</comment>
<keyword evidence="5" id="KW-0808">Transferase</keyword>
<dbReference type="GO" id="GO:0005524">
    <property type="term" value="F:ATP binding"/>
    <property type="evidence" value="ECO:0007669"/>
    <property type="project" value="UniProtKB-KW"/>
</dbReference>
<sequence length="510" mass="55845">MNVPDIVFDPRRLAVLRSYQVLDTLPESGFDDIVQLAAHICATPVALVSLVDGDRQWFKARTGFDGSETDLTRSVCAHSLASPDLLVIPDLALDPRTNANPLVAGEPRIRFYAGAPLVTDDGVALGSLCVIDQVPRPGGLTGQQQTMLRLLARQVMSQLELRRALVERDAILLDKQSAEALEKVTASLYTSLFDAIDAGFCIIEMKFEDGAAVDYRFDEVNPAFAMQTGLHDARGKWMRDLHPGHEQHWFDLYGKVARTGESIRFENPARELGDRWYEVHAFPIITSGGSRKVGILFNDISDRKEIELARRETERVQELVNGELSHRMKNMFAMVQAIATQTLRSVPDKVPVEAFTSRIHALSKAHDVLLHQDWTAAPIGDILKAVLGSLERIDRFELAGDKVILGARATLTVALLLHELTTNAIKYGSLSNDTGSVAVSWRLAGAGDGVELVLNWRESGGPAIGPPTRRGFGSRLIQTGLVGSGGVDLDYDAAGLRAEFRAPLVQVQLS</sequence>
<keyword evidence="6" id="KW-0547">Nucleotide-binding</keyword>
<evidence type="ECO:0000256" key="2">
    <source>
        <dbReference type="ARBA" id="ARBA00012438"/>
    </source>
</evidence>
<name>A0A317PGY7_9HYPH</name>
<keyword evidence="12" id="KW-1185">Reference proteome</keyword>
<dbReference type="InterPro" id="IPR029016">
    <property type="entry name" value="GAF-like_dom_sf"/>
</dbReference>
<dbReference type="InterPro" id="IPR003018">
    <property type="entry name" value="GAF"/>
</dbReference>
<reference evidence="11 12" key="1">
    <citation type="submission" date="2018-05" db="EMBL/GenBank/DDBJ databases">
        <title>Genomic Encyclopedia of Type Strains, Phase IV (KMG-IV): sequencing the most valuable type-strain genomes for metagenomic binning, comparative biology and taxonomic classification.</title>
        <authorList>
            <person name="Goeker M."/>
        </authorList>
    </citation>
    <scope>NUCLEOTIDE SEQUENCE [LARGE SCALE GENOMIC DNA]</scope>
    <source>
        <strain evidence="11 12">DSM 16791</strain>
    </source>
</reference>
<dbReference type="InterPro" id="IPR011102">
    <property type="entry name" value="Sig_transdc_His_kinase_HWE"/>
</dbReference>
<evidence type="ECO:0000259" key="10">
    <source>
        <dbReference type="SMART" id="SM00911"/>
    </source>
</evidence>
<dbReference type="SMART" id="SM00065">
    <property type="entry name" value="GAF"/>
    <property type="match status" value="1"/>
</dbReference>
<dbReference type="Gene3D" id="3.30.565.10">
    <property type="entry name" value="Histidine kinase-like ATPase, C-terminal domain"/>
    <property type="match status" value="1"/>
</dbReference>
<keyword evidence="7" id="KW-0418">Kinase</keyword>
<dbReference type="NCBIfam" id="TIGR00229">
    <property type="entry name" value="sensory_box"/>
    <property type="match status" value="1"/>
</dbReference>
<feature type="domain" description="Signal transduction histidine kinase HWE region" evidence="10">
    <location>
        <begin position="323"/>
        <end position="402"/>
    </location>
</feature>
<proteinExistence type="predicted"/>
<dbReference type="EMBL" id="QGTR01000004">
    <property type="protein sequence ID" value="PWV99196.1"/>
    <property type="molecule type" value="Genomic_DNA"/>
</dbReference>
<dbReference type="InterPro" id="IPR036890">
    <property type="entry name" value="HATPase_C_sf"/>
</dbReference>
<dbReference type="Proteomes" id="UP000246352">
    <property type="component" value="Unassembled WGS sequence"/>
</dbReference>
<keyword evidence="4" id="KW-0597">Phosphoprotein</keyword>
<dbReference type="SUPFAM" id="SSF55785">
    <property type="entry name" value="PYP-like sensor domain (PAS domain)"/>
    <property type="match status" value="1"/>
</dbReference>
<dbReference type="SUPFAM" id="SSF55781">
    <property type="entry name" value="GAF domain-like"/>
    <property type="match status" value="1"/>
</dbReference>
<dbReference type="RefSeq" id="WP_245415389.1">
    <property type="nucleotide sequence ID" value="NZ_QGTR01000004.1"/>
</dbReference>
<gene>
    <name evidence="11" type="ORF">DFR52_104489</name>
</gene>
<dbReference type="Gene3D" id="3.30.450.40">
    <property type="match status" value="1"/>
</dbReference>
<comment type="caution">
    <text evidence="11">The sequence shown here is derived from an EMBL/GenBank/DDBJ whole genome shotgun (WGS) entry which is preliminary data.</text>
</comment>
<dbReference type="PANTHER" id="PTHR43102:SF2">
    <property type="entry name" value="GAF DOMAIN-CONTAINING PROTEIN"/>
    <property type="match status" value="1"/>
</dbReference>
<dbReference type="InterPro" id="IPR000014">
    <property type="entry name" value="PAS"/>
</dbReference>
<dbReference type="Pfam" id="PF07536">
    <property type="entry name" value="HWE_HK"/>
    <property type="match status" value="1"/>
</dbReference>
<protein>
    <recommendedName>
        <fullName evidence="3">Blue-light-activated histidine kinase</fullName>
        <ecNumber evidence="2">2.7.13.3</ecNumber>
    </recommendedName>
</protein>
<evidence type="ECO:0000313" key="11">
    <source>
        <dbReference type="EMBL" id="PWV99196.1"/>
    </source>
</evidence>
<organism evidence="11 12">
    <name type="scientific">Hoeflea marina</name>
    <dbReference type="NCBI Taxonomy" id="274592"/>
    <lineage>
        <taxon>Bacteria</taxon>
        <taxon>Pseudomonadati</taxon>
        <taxon>Pseudomonadota</taxon>
        <taxon>Alphaproteobacteria</taxon>
        <taxon>Hyphomicrobiales</taxon>
        <taxon>Rhizobiaceae</taxon>
        <taxon>Hoeflea</taxon>
    </lineage>
</organism>
<evidence type="ECO:0000256" key="6">
    <source>
        <dbReference type="ARBA" id="ARBA00022741"/>
    </source>
</evidence>
<accession>A0A317PGY7</accession>